<evidence type="ECO:0000256" key="1">
    <source>
        <dbReference type="ARBA" id="ARBA00008136"/>
    </source>
</evidence>
<evidence type="ECO:0000256" key="2">
    <source>
        <dbReference type="ARBA" id="ARBA00022670"/>
    </source>
</evidence>
<sequence length="262" mass="29930">MCNLYSVTTNVEAIRGYVRALRIELSTVGNFAPQTSIFPDYLAPIVRNFFDERELTRIRWGLPSSSRAIFEAAKRRAEKVQKKMGRQLTPEEFKDLLENEPDSGVTNVRNTDSQHWQRWLSPQFRCVVPFTSFSEFNREAGGDIWFAFDDSRPLAFFAGIWAPQWTSVRKIKEGRVTTDLFAFLTTEPNAEVAAIHPKAMPVILTTPEEVEIWMTAPWSEAKKLQRPLPVGSLRIISRGFKEDPPPDNDDLAPELPAEPDLF</sequence>
<evidence type="ECO:0000256" key="3">
    <source>
        <dbReference type="ARBA" id="ARBA00022763"/>
    </source>
</evidence>
<keyword evidence="4 8" id="KW-0378">Hydrolase</keyword>
<keyword evidence="6" id="KW-0238">DNA-binding</keyword>
<dbReference type="EC" id="3.4.-.-" evidence="8"/>
<accession>A0ABY6CCB8</accession>
<evidence type="ECO:0000256" key="9">
    <source>
        <dbReference type="SAM" id="MobiDB-lite"/>
    </source>
</evidence>
<evidence type="ECO:0000256" key="8">
    <source>
        <dbReference type="RuleBase" id="RU364100"/>
    </source>
</evidence>
<comment type="similarity">
    <text evidence="1 8">Belongs to the SOS response-associated peptidase family.</text>
</comment>
<dbReference type="RefSeq" id="WP_262168569.1">
    <property type="nucleotide sequence ID" value="NZ_CP104965.1"/>
</dbReference>
<keyword evidence="11" id="KW-1185">Reference proteome</keyword>
<evidence type="ECO:0000256" key="7">
    <source>
        <dbReference type="ARBA" id="ARBA00023239"/>
    </source>
</evidence>
<evidence type="ECO:0000256" key="5">
    <source>
        <dbReference type="ARBA" id="ARBA00023124"/>
    </source>
</evidence>
<dbReference type="InterPro" id="IPR036590">
    <property type="entry name" value="SRAP-like"/>
</dbReference>
<feature type="region of interest" description="Disordered" evidence="9">
    <location>
        <begin position="238"/>
        <end position="262"/>
    </location>
</feature>
<evidence type="ECO:0000313" key="11">
    <source>
        <dbReference type="Proteomes" id="UP001061862"/>
    </source>
</evidence>
<evidence type="ECO:0000256" key="4">
    <source>
        <dbReference type="ARBA" id="ARBA00022801"/>
    </source>
</evidence>
<dbReference type="Pfam" id="PF02586">
    <property type="entry name" value="SRAP"/>
    <property type="match status" value="1"/>
</dbReference>
<dbReference type="PANTHER" id="PTHR13604:SF0">
    <property type="entry name" value="ABASIC SITE PROCESSING PROTEIN HMCES"/>
    <property type="match status" value="1"/>
</dbReference>
<keyword evidence="5" id="KW-0190">Covalent protein-DNA linkage</keyword>
<dbReference type="SUPFAM" id="SSF143081">
    <property type="entry name" value="BB1717-like"/>
    <property type="match status" value="1"/>
</dbReference>
<dbReference type="PANTHER" id="PTHR13604">
    <property type="entry name" value="DC12-RELATED"/>
    <property type="match status" value="1"/>
</dbReference>
<dbReference type="EMBL" id="CP104965">
    <property type="protein sequence ID" value="UXN69889.1"/>
    <property type="molecule type" value="Genomic_DNA"/>
</dbReference>
<name>A0ABY6CCB8_9HYPH</name>
<evidence type="ECO:0000256" key="6">
    <source>
        <dbReference type="ARBA" id="ARBA00023125"/>
    </source>
</evidence>
<proteinExistence type="inferred from homology"/>
<keyword evidence="2 8" id="KW-0645">Protease</keyword>
<keyword evidence="3" id="KW-0227">DNA damage</keyword>
<organism evidence="10 11">
    <name type="scientific">Devosia neptuniae</name>
    <dbReference type="NCBI Taxonomy" id="191302"/>
    <lineage>
        <taxon>Bacteria</taxon>
        <taxon>Pseudomonadati</taxon>
        <taxon>Pseudomonadota</taxon>
        <taxon>Alphaproteobacteria</taxon>
        <taxon>Hyphomicrobiales</taxon>
        <taxon>Devosiaceae</taxon>
        <taxon>Devosia</taxon>
    </lineage>
</organism>
<evidence type="ECO:0000313" key="10">
    <source>
        <dbReference type="EMBL" id="UXN69889.1"/>
    </source>
</evidence>
<dbReference type="InterPro" id="IPR003738">
    <property type="entry name" value="SRAP"/>
</dbReference>
<reference evidence="10 11" key="1">
    <citation type="submission" date="2022-09" db="EMBL/GenBank/DDBJ databases">
        <title>Interaction between co-microsymbionts with complementary sets of symbiotic genes in legume-rhizobium systems.</title>
        <authorList>
            <person name="Safronova V."/>
            <person name="Sazanova A."/>
            <person name="Afonin A."/>
            <person name="Chirak E."/>
        </authorList>
    </citation>
    <scope>NUCLEOTIDE SEQUENCE [LARGE SCALE GENOMIC DNA]</scope>
    <source>
        <strain evidence="10 11">A18/4-1</strain>
    </source>
</reference>
<dbReference type="Proteomes" id="UP001061862">
    <property type="component" value="Chromosome"/>
</dbReference>
<keyword evidence="7" id="KW-0456">Lyase</keyword>
<protein>
    <recommendedName>
        <fullName evidence="8">Abasic site processing protein</fullName>
        <ecNumber evidence="8">3.4.-.-</ecNumber>
    </recommendedName>
</protein>
<gene>
    <name evidence="10" type="ORF">N8A98_22220</name>
</gene>
<dbReference type="Gene3D" id="3.90.1680.20">
    <property type="match status" value="2"/>
</dbReference>